<dbReference type="PANTHER" id="PTHR31313:SF81">
    <property type="entry name" value="TY1 ENHANCER ACTIVATOR"/>
    <property type="match status" value="1"/>
</dbReference>
<evidence type="ECO:0000256" key="2">
    <source>
        <dbReference type="ARBA" id="ARBA00022833"/>
    </source>
</evidence>
<comment type="caution">
    <text evidence="8">The sequence shown here is derived from an EMBL/GenBank/DDBJ whole genome shotgun (WGS) entry which is preliminary data.</text>
</comment>
<name>A0A1Y2BWI6_9FUNG</name>
<dbReference type="Proteomes" id="UP000193642">
    <property type="component" value="Unassembled WGS sequence"/>
</dbReference>
<dbReference type="GO" id="GO:0003677">
    <property type="term" value="F:DNA binding"/>
    <property type="evidence" value="ECO:0007669"/>
    <property type="project" value="UniProtKB-KW"/>
</dbReference>
<dbReference type="GO" id="GO:0008270">
    <property type="term" value="F:zinc ion binding"/>
    <property type="evidence" value="ECO:0007669"/>
    <property type="project" value="InterPro"/>
</dbReference>
<protein>
    <recommendedName>
        <fullName evidence="7">Xylanolytic transcriptional activator regulatory domain-containing protein</fullName>
    </recommendedName>
</protein>
<accession>A0A1Y2BWI6</accession>
<evidence type="ECO:0000256" key="5">
    <source>
        <dbReference type="ARBA" id="ARBA00023163"/>
    </source>
</evidence>
<feature type="domain" description="Xylanolytic transcriptional activator regulatory" evidence="7">
    <location>
        <begin position="58"/>
        <end position="184"/>
    </location>
</feature>
<organism evidence="8 9">
    <name type="scientific">Rhizoclosmatium globosum</name>
    <dbReference type="NCBI Taxonomy" id="329046"/>
    <lineage>
        <taxon>Eukaryota</taxon>
        <taxon>Fungi</taxon>
        <taxon>Fungi incertae sedis</taxon>
        <taxon>Chytridiomycota</taxon>
        <taxon>Chytridiomycota incertae sedis</taxon>
        <taxon>Chytridiomycetes</taxon>
        <taxon>Chytridiales</taxon>
        <taxon>Chytriomycetaceae</taxon>
        <taxon>Rhizoclosmatium</taxon>
    </lineage>
</organism>
<evidence type="ECO:0000313" key="9">
    <source>
        <dbReference type="Proteomes" id="UP000193642"/>
    </source>
</evidence>
<gene>
    <name evidence="8" type="ORF">BCR33DRAFT_720369</name>
</gene>
<keyword evidence="6" id="KW-0539">Nucleus</keyword>
<dbReference type="AlphaFoldDB" id="A0A1Y2BWI6"/>
<dbReference type="Pfam" id="PF04082">
    <property type="entry name" value="Fungal_trans"/>
    <property type="match status" value="1"/>
</dbReference>
<evidence type="ECO:0000256" key="3">
    <source>
        <dbReference type="ARBA" id="ARBA00023015"/>
    </source>
</evidence>
<keyword evidence="3" id="KW-0805">Transcription regulation</keyword>
<keyword evidence="9" id="KW-1185">Reference proteome</keyword>
<dbReference type="EMBL" id="MCGO01000041">
    <property type="protein sequence ID" value="ORY39130.1"/>
    <property type="molecule type" value="Genomic_DNA"/>
</dbReference>
<reference evidence="8 9" key="1">
    <citation type="submission" date="2016-07" db="EMBL/GenBank/DDBJ databases">
        <title>Pervasive Adenine N6-methylation of Active Genes in Fungi.</title>
        <authorList>
            <consortium name="DOE Joint Genome Institute"/>
            <person name="Mondo S.J."/>
            <person name="Dannebaum R.O."/>
            <person name="Kuo R.C."/>
            <person name="Labutti K."/>
            <person name="Haridas S."/>
            <person name="Kuo A."/>
            <person name="Salamov A."/>
            <person name="Ahrendt S.R."/>
            <person name="Lipzen A."/>
            <person name="Sullivan W."/>
            <person name="Andreopoulos W.B."/>
            <person name="Clum A."/>
            <person name="Lindquist E."/>
            <person name="Daum C."/>
            <person name="Ramamoorthy G.K."/>
            <person name="Gryganskyi A."/>
            <person name="Culley D."/>
            <person name="Magnuson J.K."/>
            <person name="James T.Y."/>
            <person name="O'Malley M.A."/>
            <person name="Stajich J.E."/>
            <person name="Spatafora J.W."/>
            <person name="Visel A."/>
            <person name="Grigoriev I.V."/>
        </authorList>
    </citation>
    <scope>NUCLEOTIDE SEQUENCE [LARGE SCALE GENOMIC DNA]</scope>
    <source>
        <strain evidence="8 9">JEL800</strain>
    </source>
</reference>
<dbReference type="GO" id="GO:0006351">
    <property type="term" value="P:DNA-templated transcription"/>
    <property type="evidence" value="ECO:0007669"/>
    <property type="project" value="InterPro"/>
</dbReference>
<evidence type="ECO:0000256" key="6">
    <source>
        <dbReference type="ARBA" id="ARBA00023242"/>
    </source>
</evidence>
<proteinExistence type="predicted"/>
<keyword evidence="4" id="KW-0238">DNA-binding</keyword>
<dbReference type="InterPro" id="IPR051615">
    <property type="entry name" value="Transcr_Regulatory_Elem"/>
</dbReference>
<keyword evidence="1" id="KW-0479">Metal-binding</keyword>
<dbReference type="InterPro" id="IPR007219">
    <property type="entry name" value="XnlR_reg_dom"/>
</dbReference>
<evidence type="ECO:0000313" key="8">
    <source>
        <dbReference type="EMBL" id="ORY39130.1"/>
    </source>
</evidence>
<evidence type="ECO:0000256" key="4">
    <source>
        <dbReference type="ARBA" id="ARBA00023125"/>
    </source>
</evidence>
<evidence type="ECO:0000259" key="7">
    <source>
        <dbReference type="Pfam" id="PF04082"/>
    </source>
</evidence>
<keyword evidence="2" id="KW-0862">Zinc</keyword>
<sequence>MSSALTLDSVLAAMEAPLQGATIQKTDNPDFMGTIDDWNICHRSFLNPSGSSSARAFDAEDFLTHFFQQPPSLRLSLCAFAALYDQNQHLIEGTADDYAVRARKAVIQEVLDGNLSYKTVQACTAIARYAIWKGTPAISVQFMDLSFKLIRDLRLNVDPDDSPWLASLSLTPRQREERRRIFWETDDHSESDIACELMKRPNQIIDPHPIFKNFVARVWECNVLRLIAKIKHCYSTPPASVQELLSSDYTSSLHEIFDALHTSVPVGFVLTSKNPGFLTQEEESRFVSKVALADDVIPALSLNLFASISLYHRPVMMLSSLRSFNPLFLDPGALHQIYKSTSECINSAPRITSLFSFTVKMHKTAPLNVRHLYDIINGSYPAFEAMIVIWFCQCRMDPFWWNFLPHQITDLQGLRQRLGIMIEYVIEMNEFEGGTGASSPILQCMTLMLKDMDAIYLMDTTRALHSIETEFSLQVSSIDGETCNVESNSFMGLLGLDVCGIRWKGLSDDIWRQFYFT</sequence>
<dbReference type="CDD" id="cd12148">
    <property type="entry name" value="fungal_TF_MHR"/>
    <property type="match status" value="1"/>
</dbReference>
<evidence type="ECO:0000256" key="1">
    <source>
        <dbReference type="ARBA" id="ARBA00022723"/>
    </source>
</evidence>
<dbReference type="PANTHER" id="PTHR31313">
    <property type="entry name" value="TY1 ENHANCER ACTIVATOR"/>
    <property type="match status" value="1"/>
</dbReference>
<keyword evidence="5" id="KW-0804">Transcription</keyword>